<evidence type="ECO:0000313" key="3">
    <source>
        <dbReference type="EMBL" id="EKM75842.1"/>
    </source>
</evidence>
<reference evidence="4" key="1">
    <citation type="journal article" date="2012" name="Proc. Natl. Acad. Sci. U.S.A.">
        <title>Genome sequence of the button mushroom Agaricus bisporus reveals mechanisms governing adaptation to a humic-rich ecological niche.</title>
        <authorList>
            <person name="Morin E."/>
            <person name="Kohler A."/>
            <person name="Baker A.R."/>
            <person name="Foulongne-Oriol M."/>
            <person name="Lombard V."/>
            <person name="Nagy L.G."/>
            <person name="Ohm R.A."/>
            <person name="Patyshakuliyeva A."/>
            <person name="Brun A."/>
            <person name="Aerts A.L."/>
            <person name="Bailey A.M."/>
            <person name="Billette C."/>
            <person name="Coutinho P.M."/>
            <person name="Deakin G."/>
            <person name="Doddapaneni H."/>
            <person name="Floudas D."/>
            <person name="Grimwood J."/>
            <person name="Hilden K."/>
            <person name="Kuees U."/>
            <person name="LaButti K.M."/>
            <person name="Lapidus A."/>
            <person name="Lindquist E.A."/>
            <person name="Lucas S.M."/>
            <person name="Murat C."/>
            <person name="Riley R.W."/>
            <person name="Salamov A.A."/>
            <person name="Schmutz J."/>
            <person name="Subramanian V."/>
            <person name="Woesten H.A.B."/>
            <person name="Xu J."/>
            <person name="Eastwood D.C."/>
            <person name="Foster G.D."/>
            <person name="Sonnenberg A.S."/>
            <person name="Cullen D."/>
            <person name="de Vries R.P."/>
            <person name="Lundell T."/>
            <person name="Hibbett D.S."/>
            <person name="Henrissat B."/>
            <person name="Burton K.S."/>
            <person name="Kerrigan R.W."/>
            <person name="Challen M.P."/>
            <person name="Grigoriev I.V."/>
            <person name="Martin F."/>
        </authorList>
    </citation>
    <scope>NUCLEOTIDE SEQUENCE [LARGE SCALE GENOMIC DNA]</scope>
    <source>
        <strain evidence="4">JB137-S8 / ATCC MYA-4627 / FGSC 10392</strain>
    </source>
</reference>
<organism evidence="3 4">
    <name type="scientific">Agaricus bisporus var. burnettii (strain JB137-S8 / ATCC MYA-4627 / FGSC 10392)</name>
    <name type="common">White button mushroom</name>
    <dbReference type="NCBI Taxonomy" id="597362"/>
    <lineage>
        <taxon>Eukaryota</taxon>
        <taxon>Fungi</taxon>
        <taxon>Dikarya</taxon>
        <taxon>Basidiomycota</taxon>
        <taxon>Agaricomycotina</taxon>
        <taxon>Agaricomycetes</taxon>
        <taxon>Agaricomycetidae</taxon>
        <taxon>Agaricales</taxon>
        <taxon>Agaricineae</taxon>
        <taxon>Agaricaceae</taxon>
        <taxon>Agaricus</taxon>
    </lineage>
</organism>
<dbReference type="OrthoDB" id="3088804at2759"/>
<name>K5WZ03_AGABU</name>
<proteinExistence type="predicted"/>
<keyword evidence="2" id="KW-1133">Transmembrane helix</keyword>
<dbReference type="Proteomes" id="UP000008493">
    <property type="component" value="Unassembled WGS sequence"/>
</dbReference>
<evidence type="ECO:0000256" key="2">
    <source>
        <dbReference type="SAM" id="Phobius"/>
    </source>
</evidence>
<dbReference type="InParanoid" id="K5WZ03"/>
<dbReference type="RefSeq" id="XP_007333570.1">
    <property type="nucleotide sequence ID" value="XM_007333508.1"/>
</dbReference>
<feature type="transmembrane region" description="Helical" evidence="2">
    <location>
        <begin position="108"/>
        <end position="134"/>
    </location>
</feature>
<feature type="region of interest" description="Disordered" evidence="1">
    <location>
        <begin position="1"/>
        <end position="53"/>
    </location>
</feature>
<feature type="transmembrane region" description="Helical" evidence="2">
    <location>
        <begin position="75"/>
        <end position="96"/>
    </location>
</feature>
<dbReference type="AlphaFoldDB" id="K5WZ03"/>
<feature type="compositionally biased region" description="Low complexity" evidence="1">
    <location>
        <begin position="40"/>
        <end position="51"/>
    </location>
</feature>
<protein>
    <submittedName>
        <fullName evidence="3">Uncharacterized protein</fullName>
    </submittedName>
</protein>
<gene>
    <name evidence="3" type="ORF">AGABI1DRAFT_94618</name>
</gene>
<feature type="transmembrane region" description="Helical" evidence="2">
    <location>
        <begin position="165"/>
        <end position="187"/>
    </location>
</feature>
<keyword evidence="4" id="KW-1185">Reference proteome</keyword>
<feature type="transmembrane region" description="Helical" evidence="2">
    <location>
        <begin position="194"/>
        <end position="212"/>
    </location>
</feature>
<dbReference type="EMBL" id="JH971408">
    <property type="protein sequence ID" value="EKM75842.1"/>
    <property type="molecule type" value="Genomic_DNA"/>
</dbReference>
<dbReference type="OMA" id="CHISDIV"/>
<dbReference type="GeneID" id="18832580"/>
<accession>K5WZ03</accession>
<evidence type="ECO:0000313" key="4">
    <source>
        <dbReference type="Proteomes" id="UP000008493"/>
    </source>
</evidence>
<keyword evidence="2" id="KW-0812">Transmembrane</keyword>
<dbReference type="HOGENOM" id="CLU_1133301_0_0_1"/>
<keyword evidence="2" id="KW-0472">Membrane</keyword>
<evidence type="ECO:0000256" key="1">
    <source>
        <dbReference type="SAM" id="MobiDB-lite"/>
    </source>
</evidence>
<sequence length="245" mass="27561">MSSSSSDHYTPPQNPSAGEPQLPPACITNEKRIESTTINPSSPAAPARATSLGEESTTARYSEMVHEFHDMTRSLGVSVLISAFIASFITTFLTLANDVIRKRGDLEFEIAMFFCILSASCHISDIVVSGRAFILAYQHSRMRFIDRPAIDDYQKQLDAFTRCLWVAHLVQGLGQALFGVALLYTLWIMLEHRILTSILYAFSSIVQVAMYFVGFWRISWAEDLIVPIVGLLLRLFDQRETREDD</sequence>
<dbReference type="KEGG" id="abp:AGABI1DRAFT94618"/>